<sequence length="301" mass="35924">MDRRPRQRNQACWPIQCKPAQVLPRPIEPPSDPVIQGLRDALTKAISEIKSLKLENTELKEKIGLYHEQHVQVINLQEELRKKDELLKREQKKRQMRSKAHLETLHHLTIKQKEHVQHELKLRSKIEALEANIITKDHQLVQVINLQEKLKEKDELLKREQKKREMRSKAHLETLHRLTIMENEHAQHELKWRSKIEALEANIITKDLQLQELNNSNEQRQLEAKAEKEEEETKIDKEQEENKEGDSEKKDKEKMEREEKALIEKEVQKTKTKKRKRKKKRASCKEEEALTPFLPFTHFAI</sequence>
<keyword evidence="2" id="KW-1185">Reference proteome</keyword>
<organism evidence="1 2">
    <name type="scientific">Scortum barcoo</name>
    <name type="common">barcoo grunter</name>
    <dbReference type="NCBI Taxonomy" id="214431"/>
    <lineage>
        <taxon>Eukaryota</taxon>
        <taxon>Metazoa</taxon>
        <taxon>Chordata</taxon>
        <taxon>Craniata</taxon>
        <taxon>Vertebrata</taxon>
        <taxon>Euteleostomi</taxon>
        <taxon>Actinopterygii</taxon>
        <taxon>Neopterygii</taxon>
        <taxon>Teleostei</taxon>
        <taxon>Neoteleostei</taxon>
        <taxon>Acanthomorphata</taxon>
        <taxon>Eupercaria</taxon>
        <taxon>Centrarchiformes</taxon>
        <taxon>Terapontoidei</taxon>
        <taxon>Terapontidae</taxon>
        <taxon>Scortum</taxon>
    </lineage>
</organism>
<dbReference type="EMBL" id="CM041542">
    <property type="protein sequence ID" value="KAI3365433.1"/>
    <property type="molecule type" value="Genomic_DNA"/>
</dbReference>
<evidence type="ECO:0000313" key="1">
    <source>
        <dbReference type="EMBL" id="KAI3365433.1"/>
    </source>
</evidence>
<proteinExistence type="predicted"/>
<accession>A0ACB8WC94</accession>
<evidence type="ECO:0000313" key="2">
    <source>
        <dbReference type="Proteomes" id="UP000831701"/>
    </source>
</evidence>
<name>A0ACB8WC94_9TELE</name>
<comment type="caution">
    <text evidence="1">The sequence shown here is derived from an EMBL/GenBank/DDBJ whole genome shotgun (WGS) entry which is preliminary data.</text>
</comment>
<gene>
    <name evidence="1" type="ORF">L3Q82_010519</name>
</gene>
<reference evidence="1" key="1">
    <citation type="submission" date="2022-04" db="EMBL/GenBank/DDBJ databases">
        <title>Jade perch genome.</title>
        <authorList>
            <person name="Chao B."/>
        </authorList>
    </citation>
    <scope>NUCLEOTIDE SEQUENCE</scope>
    <source>
        <strain evidence="1">CB-2022</strain>
    </source>
</reference>
<protein>
    <submittedName>
        <fullName evidence="1">Uncharacterized protein</fullName>
    </submittedName>
</protein>
<dbReference type="Proteomes" id="UP000831701">
    <property type="component" value="Chromosome 12"/>
</dbReference>